<dbReference type="InterPro" id="IPR051783">
    <property type="entry name" value="NAD(P)-dependent_oxidoreduct"/>
</dbReference>
<sequence length="318" mass="36195">MNNKIVLTGVRGFVGTNLKKYLSQKTDFILVGASRDKYSLKTSSAYLDDICSYDEIYKGTHEFDAYVHLAGKVIGVNNKGENNDFFEVNYEQTKRVFDRFANDPSAKKFIFISTIHVLTEKPQGVLDEEYKPQPFTPYGKSKFLAENYIKENCPDGKKYYILRPSMIHGPGNKGNLNLLYALISKGLPYPIGKVNNKRSFVSIENFSFIIKEILSNDINAGLYHIADDEPTYTHDLIQLIATELNMKPKIININLNLLKFAAKLGNYLPIPINEYRLQKLTGDFVVSNEKIKEEIRKPLPITATEGLRRTIKSFVKNS</sequence>
<dbReference type="SUPFAM" id="SSF51735">
    <property type="entry name" value="NAD(P)-binding Rossmann-fold domains"/>
    <property type="match status" value="1"/>
</dbReference>
<dbReference type="InterPro" id="IPR036291">
    <property type="entry name" value="NAD(P)-bd_dom_sf"/>
</dbReference>
<dbReference type="EMBL" id="JAKLWS010000045">
    <property type="protein sequence ID" value="MCG2590817.1"/>
    <property type="molecule type" value="Genomic_DNA"/>
</dbReference>
<protein>
    <submittedName>
        <fullName evidence="2">NAD-dependent epimerase/dehydratase family protein</fullName>
    </submittedName>
</protein>
<dbReference type="PANTHER" id="PTHR48079:SF6">
    <property type="entry name" value="NAD(P)-BINDING DOMAIN-CONTAINING PROTEIN-RELATED"/>
    <property type="match status" value="1"/>
</dbReference>
<gene>
    <name evidence="2" type="ORF">L6773_19765</name>
</gene>
<dbReference type="Proteomes" id="UP001165366">
    <property type="component" value="Unassembled WGS sequence"/>
</dbReference>
<evidence type="ECO:0000259" key="1">
    <source>
        <dbReference type="Pfam" id="PF01370"/>
    </source>
</evidence>
<accession>A0ABS9KIZ4</accession>
<keyword evidence="3" id="KW-1185">Reference proteome</keyword>
<reference evidence="2" key="1">
    <citation type="submission" date="2022-01" db="EMBL/GenBank/DDBJ databases">
        <authorList>
            <person name="Wang Y."/>
        </authorList>
    </citation>
    <scope>NUCLEOTIDE SEQUENCE</scope>
    <source>
        <strain evidence="2">WB101</strain>
    </source>
</reference>
<organism evidence="2 3">
    <name type="scientific">Rhodohalobacter sulfatireducens</name>
    <dbReference type="NCBI Taxonomy" id="2911366"/>
    <lineage>
        <taxon>Bacteria</taxon>
        <taxon>Pseudomonadati</taxon>
        <taxon>Balneolota</taxon>
        <taxon>Balneolia</taxon>
        <taxon>Balneolales</taxon>
        <taxon>Balneolaceae</taxon>
        <taxon>Rhodohalobacter</taxon>
    </lineage>
</organism>
<dbReference type="Gene3D" id="3.40.50.720">
    <property type="entry name" value="NAD(P)-binding Rossmann-like Domain"/>
    <property type="match status" value="1"/>
</dbReference>
<evidence type="ECO:0000313" key="2">
    <source>
        <dbReference type="EMBL" id="MCG2590817.1"/>
    </source>
</evidence>
<name>A0ABS9KIZ4_9BACT</name>
<comment type="caution">
    <text evidence="2">The sequence shown here is derived from an EMBL/GenBank/DDBJ whole genome shotgun (WGS) entry which is preliminary data.</text>
</comment>
<dbReference type="InterPro" id="IPR001509">
    <property type="entry name" value="Epimerase_deHydtase"/>
</dbReference>
<dbReference type="Pfam" id="PF01370">
    <property type="entry name" value="Epimerase"/>
    <property type="match status" value="1"/>
</dbReference>
<evidence type="ECO:0000313" key="3">
    <source>
        <dbReference type="Proteomes" id="UP001165366"/>
    </source>
</evidence>
<feature type="domain" description="NAD-dependent epimerase/dehydratase" evidence="1">
    <location>
        <begin position="5"/>
        <end position="216"/>
    </location>
</feature>
<dbReference type="RefSeq" id="WP_237856306.1">
    <property type="nucleotide sequence ID" value="NZ_JAKLWS010000045.1"/>
</dbReference>
<dbReference type="PANTHER" id="PTHR48079">
    <property type="entry name" value="PROTEIN YEEZ"/>
    <property type="match status" value="1"/>
</dbReference>
<proteinExistence type="predicted"/>
<reference evidence="2" key="2">
    <citation type="submission" date="2024-05" db="EMBL/GenBank/DDBJ databases">
        <title>Rhodohalobacter halophilus gen. nov., sp. nov., a moderately halophilic member of the family Balneolaceae.</title>
        <authorList>
            <person name="Xia J."/>
        </authorList>
    </citation>
    <scope>NUCLEOTIDE SEQUENCE</scope>
    <source>
        <strain evidence="2">WB101</strain>
    </source>
</reference>